<evidence type="ECO:0000256" key="1">
    <source>
        <dbReference type="SAM" id="MobiDB-lite"/>
    </source>
</evidence>
<keyword evidence="3" id="KW-1185">Reference proteome</keyword>
<feature type="compositionally biased region" description="Basic and acidic residues" evidence="1">
    <location>
        <begin position="18"/>
        <end position="39"/>
    </location>
</feature>
<dbReference type="GeneID" id="25274434"/>
<protein>
    <submittedName>
        <fullName evidence="2">Uncharacterized protein</fullName>
    </submittedName>
</protein>
<name>U6GDH0_EIMAC</name>
<reference evidence="2" key="1">
    <citation type="submission" date="2013-10" db="EMBL/GenBank/DDBJ databases">
        <title>Genomic analysis of the causative agents of coccidiosis in chickens.</title>
        <authorList>
            <person name="Reid A.J."/>
            <person name="Blake D."/>
            <person name="Billington K."/>
            <person name="Browne H."/>
            <person name="Dunn M."/>
            <person name="Hung S."/>
            <person name="Kawahara F."/>
            <person name="Miranda-Saavedra D."/>
            <person name="Mourier T."/>
            <person name="Nagra H."/>
            <person name="Otto T.D."/>
            <person name="Rawlings N."/>
            <person name="Sanchez A."/>
            <person name="Sanders M."/>
            <person name="Subramaniam C."/>
            <person name="Tay Y."/>
            <person name="Dear P."/>
            <person name="Doerig C."/>
            <person name="Gruber A."/>
            <person name="Parkinson J."/>
            <person name="Shirley M."/>
            <person name="Wan K.L."/>
            <person name="Berriman M."/>
            <person name="Tomley F."/>
            <person name="Pain A."/>
        </authorList>
    </citation>
    <scope>NUCLEOTIDE SEQUENCE</scope>
    <source>
        <strain evidence="2">Houghton</strain>
    </source>
</reference>
<feature type="non-terminal residue" evidence="2">
    <location>
        <position position="1"/>
    </location>
</feature>
<dbReference type="EMBL" id="HG670650">
    <property type="protein sequence ID" value="CDI77393.1"/>
    <property type="molecule type" value="Genomic_DNA"/>
</dbReference>
<evidence type="ECO:0000313" key="2">
    <source>
        <dbReference type="EMBL" id="CDI77393.1"/>
    </source>
</evidence>
<dbReference type="VEuPathDB" id="ToxoDB:EAH_00063640"/>
<gene>
    <name evidence="2" type="ORF">EAH_00063640</name>
</gene>
<evidence type="ECO:0000313" key="3">
    <source>
        <dbReference type="Proteomes" id="UP000018050"/>
    </source>
</evidence>
<organism evidence="2 3">
    <name type="scientific">Eimeria acervulina</name>
    <name type="common">Coccidian parasite</name>
    <dbReference type="NCBI Taxonomy" id="5801"/>
    <lineage>
        <taxon>Eukaryota</taxon>
        <taxon>Sar</taxon>
        <taxon>Alveolata</taxon>
        <taxon>Apicomplexa</taxon>
        <taxon>Conoidasida</taxon>
        <taxon>Coccidia</taxon>
        <taxon>Eucoccidiorida</taxon>
        <taxon>Eimeriorina</taxon>
        <taxon>Eimeriidae</taxon>
        <taxon>Eimeria</taxon>
    </lineage>
</organism>
<proteinExistence type="predicted"/>
<accession>U6GDH0</accession>
<dbReference type="AlphaFoldDB" id="U6GDH0"/>
<dbReference type="Proteomes" id="UP000018050">
    <property type="component" value="Unassembled WGS sequence"/>
</dbReference>
<feature type="region of interest" description="Disordered" evidence="1">
    <location>
        <begin position="17"/>
        <end position="39"/>
    </location>
</feature>
<sequence>RMNYFVDLQEVQQQAKEISNKKAAAREAETTKDKDNDKDKDEEEVLLIVVAEGEVAAVSLQPHCMQSPVLLITDLDGTLLGSDFYLNLFKKHWALHHLWRGSKLRGGLSIPGRALA</sequence>
<dbReference type="OrthoDB" id="354496at2759"/>
<reference evidence="2" key="2">
    <citation type="submission" date="2013-10" db="EMBL/GenBank/DDBJ databases">
        <authorList>
            <person name="Aslett M."/>
        </authorList>
    </citation>
    <scope>NUCLEOTIDE SEQUENCE</scope>
    <source>
        <strain evidence="2">Houghton</strain>
    </source>
</reference>
<dbReference type="RefSeq" id="XP_013252239.1">
    <property type="nucleotide sequence ID" value="XM_013396785.1"/>
</dbReference>